<feature type="compositionally biased region" description="Low complexity" evidence="1">
    <location>
        <begin position="25"/>
        <end position="39"/>
    </location>
</feature>
<evidence type="ECO:0000313" key="3">
    <source>
        <dbReference type="Proteomes" id="UP001303046"/>
    </source>
</evidence>
<organism evidence="2 3">
    <name type="scientific">Necator americanus</name>
    <name type="common">Human hookworm</name>
    <dbReference type="NCBI Taxonomy" id="51031"/>
    <lineage>
        <taxon>Eukaryota</taxon>
        <taxon>Metazoa</taxon>
        <taxon>Ecdysozoa</taxon>
        <taxon>Nematoda</taxon>
        <taxon>Chromadorea</taxon>
        <taxon>Rhabditida</taxon>
        <taxon>Rhabditina</taxon>
        <taxon>Rhabditomorpha</taxon>
        <taxon>Strongyloidea</taxon>
        <taxon>Ancylostomatidae</taxon>
        <taxon>Bunostominae</taxon>
        <taxon>Necator</taxon>
    </lineage>
</organism>
<accession>A0ABR1D7R7</accession>
<reference evidence="2 3" key="1">
    <citation type="submission" date="2023-08" db="EMBL/GenBank/DDBJ databases">
        <title>A Necator americanus chromosomal reference genome.</title>
        <authorList>
            <person name="Ilik V."/>
            <person name="Petrzelkova K.J."/>
            <person name="Pardy F."/>
            <person name="Fuh T."/>
            <person name="Niatou-Singa F.S."/>
            <person name="Gouil Q."/>
            <person name="Baker L."/>
            <person name="Ritchie M.E."/>
            <person name="Jex A.R."/>
            <person name="Gazzola D."/>
            <person name="Li H."/>
            <person name="Toshio Fujiwara R."/>
            <person name="Zhan B."/>
            <person name="Aroian R.V."/>
            <person name="Pafco B."/>
            <person name="Schwarz E.M."/>
        </authorList>
    </citation>
    <scope>NUCLEOTIDE SEQUENCE [LARGE SCALE GENOMIC DNA]</scope>
    <source>
        <strain evidence="2 3">Aroian</strain>
        <tissue evidence="2">Whole animal</tissue>
    </source>
</reference>
<protein>
    <submittedName>
        <fullName evidence="2">Uncharacterized protein</fullName>
    </submittedName>
</protein>
<keyword evidence="3" id="KW-1185">Reference proteome</keyword>
<feature type="region of interest" description="Disordered" evidence="1">
    <location>
        <begin position="23"/>
        <end position="57"/>
    </location>
</feature>
<evidence type="ECO:0000313" key="2">
    <source>
        <dbReference type="EMBL" id="KAK6746555.1"/>
    </source>
</evidence>
<evidence type="ECO:0000256" key="1">
    <source>
        <dbReference type="SAM" id="MobiDB-lite"/>
    </source>
</evidence>
<dbReference type="Proteomes" id="UP001303046">
    <property type="component" value="Unassembled WGS sequence"/>
</dbReference>
<feature type="compositionally biased region" description="Basic and acidic residues" evidence="1">
    <location>
        <begin position="47"/>
        <end position="56"/>
    </location>
</feature>
<sequence>MLKLLKNSNYYTFSICCANKQESVGPRSAPGSGASASPPTIKSTSSENHRGMEKYGHSYATSSLAGTNNTGARTRFLTGVMCKPGFIIGDRVRNRKTASKRFR</sequence>
<name>A0ABR1D7R7_NECAM</name>
<dbReference type="EMBL" id="JAVFWL010000004">
    <property type="protein sequence ID" value="KAK6746555.1"/>
    <property type="molecule type" value="Genomic_DNA"/>
</dbReference>
<proteinExistence type="predicted"/>
<gene>
    <name evidence="2" type="primary">Necator_chrIV.g13351</name>
    <name evidence="2" type="ORF">RB195_000060</name>
</gene>
<comment type="caution">
    <text evidence="2">The sequence shown here is derived from an EMBL/GenBank/DDBJ whole genome shotgun (WGS) entry which is preliminary data.</text>
</comment>